<evidence type="ECO:0000313" key="3">
    <source>
        <dbReference type="Proteomes" id="UP000094389"/>
    </source>
</evidence>
<feature type="region of interest" description="Disordered" evidence="1">
    <location>
        <begin position="250"/>
        <end position="323"/>
    </location>
</feature>
<dbReference type="Proteomes" id="UP000094389">
    <property type="component" value="Unassembled WGS sequence"/>
</dbReference>
<evidence type="ECO:0000313" key="2">
    <source>
        <dbReference type="EMBL" id="ODV71188.1"/>
    </source>
</evidence>
<dbReference type="EMBL" id="KV453943">
    <property type="protein sequence ID" value="ODV71188.1"/>
    <property type="molecule type" value="Genomic_DNA"/>
</dbReference>
<keyword evidence="3" id="KW-1185">Reference proteome</keyword>
<dbReference type="GeneID" id="30991381"/>
<feature type="region of interest" description="Disordered" evidence="1">
    <location>
        <begin position="107"/>
        <end position="127"/>
    </location>
</feature>
<organism evidence="2 3">
    <name type="scientific">Cyberlindnera jadinii (strain ATCC 18201 / CBS 1600 / BCRC 20928 / JCM 3617 / NBRC 0987 / NRRL Y-1542)</name>
    <name type="common">Torula yeast</name>
    <name type="synonym">Candida utilis</name>
    <dbReference type="NCBI Taxonomy" id="983966"/>
    <lineage>
        <taxon>Eukaryota</taxon>
        <taxon>Fungi</taxon>
        <taxon>Dikarya</taxon>
        <taxon>Ascomycota</taxon>
        <taxon>Saccharomycotina</taxon>
        <taxon>Saccharomycetes</taxon>
        <taxon>Phaffomycetales</taxon>
        <taxon>Phaffomycetaceae</taxon>
        <taxon>Cyberlindnera</taxon>
    </lineage>
</organism>
<reference evidence="2 3" key="1">
    <citation type="journal article" date="2016" name="Proc. Natl. Acad. Sci. U.S.A.">
        <title>Comparative genomics of biotechnologically important yeasts.</title>
        <authorList>
            <person name="Riley R."/>
            <person name="Haridas S."/>
            <person name="Wolfe K.H."/>
            <person name="Lopes M.R."/>
            <person name="Hittinger C.T."/>
            <person name="Goeker M."/>
            <person name="Salamov A.A."/>
            <person name="Wisecaver J.H."/>
            <person name="Long T.M."/>
            <person name="Calvey C.H."/>
            <person name="Aerts A.L."/>
            <person name="Barry K.W."/>
            <person name="Choi C."/>
            <person name="Clum A."/>
            <person name="Coughlan A.Y."/>
            <person name="Deshpande S."/>
            <person name="Douglass A.P."/>
            <person name="Hanson S.J."/>
            <person name="Klenk H.-P."/>
            <person name="LaButti K.M."/>
            <person name="Lapidus A."/>
            <person name="Lindquist E.A."/>
            <person name="Lipzen A.M."/>
            <person name="Meier-Kolthoff J.P."/>
            <person name="Ohm R.A."/>
            <person name="Otillar R.P."/>
            <person name="Pangilinan J.L."/>
            <person name="Peng Y."/>
            <person name="Rokas A."/>
            <person name="Rosa C.A."/>
            <person name="Scheuner C."/>
            <person name="Sibirny A.A."/>
            <person name="Slot J.C."/>
            <person name="Stielow J.B."/>
            <person name="Sun H."/>
            <person name="Kurtzman C.P."/>
            <person name="Blackwell M."/>
            <person name="Grigoriev I.V."/>
            <person name="Jeffries T.W."/>
        </authorList>
    </citation>
    <scope>NUCLEOTIDE SEQUENCE [LARGE SCALE GENOMIC DNA]</scope>
    <source>
        <strain evidence="3">ATCC 18201 / CBS 1600 / BCRC 20928 / JCM 3617 / NBRC 0987 / NRRL Y-1542</strain>
    </source>
</reference>
<accession>A0A1E4RVC1</accession>
<feature type="non-terminal residue" evidence="2">
    <location>
        <position position="1"/>
    </location>
</feature>
<dbReference type="OrthoDB" id="3981305at2759"/>
<gene>
    <name evidence="2" type="ORF">CYBJADRAFT_179989</name>
</gene>
<dbReference type="RefSeq" id="XP_020068227.1">
    <property type="nucleotide sequence ID" value="XM_020216985.1"/>
</dbReference>
<sequence length="353" mass="38664">AWLRNAREREHEHEHETNARFTSILRRSGGLFYEPMSQPASTSSDARASALSELHPTIIDVSSSSQSVNVTGSVDVEIEGFEILDSEDGSDADDPFKVLIQPRTEPSISASRCRDSGSRSSTAPARVRTKRQRVDLLEVLLPENYEISGLDMESTVIQSSREQGIGLYSSDDSNGKLYQGIQDTVDCDEILLTSTRSDEPTGQLLQGERRDTGTAIENGEVIKLASSSVERLDSFQMTDTFPVGSMLSTEEICEEAGPPPSDSLIKGSAESQSINETSDKGGQLMSKSPTEGRTDDTDTSSDTCATEMVIPPRRPKRKATLSDLCSRKAKVPYRVGLSRRANVQHLHSYLSKR</sequence>
<protein>
    <submittedName>
        <fullName evidence="2">Uncharacterized protein</fullName>
    </submittedName>
</protein>
<proteinExistence type="predicted"/>
<evidence type="ECO:0000256" key="1">
    <source>
        <dbReference type="SAM" id="MobiDB-lite"/>
    </source>
</evidence>
<name>A0A1E4RVC1_CYBJN</name>
<dbReference type="AlphaFoldDB" id="A0A1E4RVC1"/>